<feature type="compositionally biased region" description="Polar residues" evidence="7">
    <location>
        <begin position="16"/>
        <end position="27"/>
    </location>
</feature>
<reference evidence="10 11" key="1">
    <citation type="submission" date="2015-01" db="EMBL/GenBank/DDBJ databases">
        <title>The Genome Sequence of Rhinocladiella mackenzie CBS 650.93.</title>
        <authorList>
            <consortium name="The Broad Institute Genomics Platform"/>
            <person name="Cuomo C."/>
            <person name="de Hoog S."/>
            <person name="Gorbushina A."/>
            <person name="Stielow B."/>
            <person name="Teixiera M."/>
            <person name="Abouelleil A."/>
            <person name="Chapman S.B."/>
            <person name="Priest M."/>
            <person name="Young S.K."/>
            <person name="Wortman J."/>
            <person name="Nusbaum C."/>
            <person name="Birren B."/>
        </authorList>
    </citation>
    <scope>NUCLEOTIDE SEQUENCE [LARGE SCALE GENOMIC DNA]</scope>
    <source>
        <strain evidence="10 11">CBS 650.93</strain>
    </source>
</reference>
<keyword evidence="6 8" id="KW-0472">Membrane</keyword>
<feature type="transmembrane region" description="Helical" evidence="8">
    <location>
        <begin position="404"/>
        <end position="431"/>
    </location>
</feature>
<dbReference type="Pfam" id="PF00324">
    <property type="entry name" value="AA_permease"/>
    <property type="match status" value="1"/>
</dbReference>
<dbReference type="RefSeq" id="XP_013275323.1">
    <property type="nucleotide sequence ID" value="XM_013419869.1"/>
</dbReference>
<evidence type="ECO:0000313" key="10">
    <source>
        <dbReference type="EMBL" id="KIX08187.1"/>
    </source>
</evidence>
<dbReference type="InterPro" id="IPR004841">
    <property type="entry name" value="AA-permease/SLC12A_dom"/>
</dbReference>
<keyword evidence="11" id="KW-1185">Reference proteome</keyword>
<evidence type="ECO:0000256" key="8">
    <source>
        <dbReference type="SAM" id="Phobius"/>
    </source>
</evidence>
<keyword evidence="5 8" id="KW-1133">Transmembrane helix</keyword>
<keyword evidence="3 8" id="KW-0812">Transmembrane</keyword>
<proteinExistence type="predicted"/>
<feature type="transmembrane region" description="Helical" evidence="8">
    <location>
        <begin position="378"/>
        <end position="398"/>
    </location>
</feature>
<feature type="transmembrane region" description="Helical" evidence="8">
    <location>
        <begin position="72"/>
        <end position="90"/>
    </location>
</feature>
<sequence>MESKTVYTSDKAIDPSDQNNTTDQDVGTVETNNLARKLSWRQMQLMVIGGSIGTALFVTIGAGLMAAGPGSLLIGFLIYGSFTAACNNCMAEMSVYMPVSGGWIRMASHWADDALGFTLGWNFFLYEALLIPFEISALNLVLTFWSDHIPAAAICVGCIVLYGLINVFAVRKYGESEFWLAIGKVILIGLCFGFTFVTMVGGNPQHDAYGFRYWNNPGSFAEYLHSGSLGRFEGLLAGLWRAAFTIVGPEYVAMLAAETKYPRKSLKKAYKTIYWRFGVFFIGGALAVGIVVPYNDPTLVAVNTGAASGAGTGGASPYVIAMQNMGITVLPSVTNALLLTSIFSAGNSYVYCASRTLYSLSLDGHAPRFLRKCTKSGVPIWCFVVTMAFPFLSLLILGSNASQVVLWLANLVTGAQIIDFIGMALVYLFFYRAMKAQGFDRDRLPYKGWFQPFCAWYGLISMTFVVFCYGYAIFLPGAFDVGDFFIYYCMIIVCVVLYISWKLFKRTKVIPAREVDLVWEAPTIDAYEASLVDQDIGLWTELRKMLRLRKKEERFDVY</sequence>
<dbReference type="STRING" id="1442369.A0A0D2G0Y2"/>
<dbReference type="FunFam" id="1.20.1740.10:FF:000006">
    <property type="entry name" value="General amino acid permease"/>
    <property type="match status" value="1"/>
</dbReference>
<dbReference type="HOGENOM" id="CLU_007946_12_1_1"/>
<feature type="transmembrane region" description="Helical" evidence="8">
    <location>
        <begin position="452"/>
        <end position="473"/>
    </location>
</feature>
<evidence type="ECO:0000256" key="7">
    <source>
        <dbReference type="SAM" id="MobiDB-lite"/>
    </source>
</evidence>
<dbReference type="GO" id="GO:0016020">
    <property type="term" value="C:membrane"/>
    <property type="evidence" value="ECO:0007669"/>
    <property type="project" value="UniProtKB-SubCell"/>
</dbReference>
<evidence type="ECO:0000259" key="9">
    <source>
        <dbReference type="Pfam" id="PF00324"/>
    </source>
</evidence>
<name>A0A0D2G0Y2_9EURO</name>
<evidence type="ECO:0000256" key="6">
    <source>
        <dbReference type="ARBA" id="ARBA00023136"/>
    </source>
</evidence>
<feature type="region of interest" description="Disordered" evidence="7">
    <location>
        <begin position="1"/>
        <end position="27"/>
    </location>
</feature>
<dbReference type="AlphaFoldDB" id="A0A0D2G0Y2"/>
<dbReference type="InterPro" id="IPR050524">
    <property type="entry name" value="APC_YAT"/>
</dbReference>
<dbReference type="Proteomes" id="UP000053617">
    <property type="component" value="Unassembled WGS sequence"/>
</dbReference>
<feature type="transmembrane region" description="Helical" evidence="8">
    <location>
        <begin position="485"/>
        <end position="504"/>
    </location>
</feature>
<dbReference type="EMBL" id="KN847476">
    <property type="protein sequence ID" value="KIX08187.1"/>
    <property type="molecule type" value="Genomic_DNA"/>
</dbReference>
<comment type="subcellular location">
    <subcellularLocation>
        <location evidence="1">Membrane</location>
        <topology evidence="1">Multi-pass membrane protein</topology>
    </subcellularLocation>
</comment>
<dbReference type="OrthoDB" id="10062876at2759"/>
<feature type="transmembrane region" description="Helical" evidence="8">
    <location>
        <begin position="234"/>
        <end position="252"/>
    </location>
</feature>
<protein>
    <recommendedName>
        <fullName evidence="9">Amino acid permease/ SLC12A domain-containing protein</fullName>
    </recommendedName>
</protein>
<feature type="transmembrane region" description="Helical" evidence="8">
    <location>
        <begin position="336"/>
        <end position="358"/>
    </location>
</feature>
<dbReference type="GeneID" id="25290914"/>
<dbReference type="PANTHER" id="PTHR43341">
    <property type="entry name" value="AMINO ACID PERMEASE"/>
    <property type="match status" value="1"/>
</dbReference>
<keyword evidence="4" id="KW-0029">Amino-acid transport</keyword>
<evidence type="ECO:0000256" key="3">
    <source>
        <dbReference type="ARBA" id="ARBA00022692"/>
    </source>
</evidence>
<feature type="domain" description="Amino acid permease/ SLC12A" evidence="9">
    <location>
        <begin position="43"/>
        <end position="508"/>
    </location>
</feature>
<accession>A0A0D2G0Y2</accession>
<dbReference type="PANTHER" id="PTHR43341:SF6">
    <property type="entry name" value="AMINO ACID TRANSPORTER (EUROFUNG)"/>
    <property type="match status" value="1"/>
</dbReference>
<feature type="transmembrane region" description="Helical" evidence="8">
    <location>
        <begin position="149"/>
        <end position="169"/>
    </location>
</feature>
<feature type="transmembrane region" description="Helical" evidence="8">
    <location>
        <begin position="181"/>
        <end position="202"/>
    </location>
</feature>
<feature type="transmembrane region" description="Helical" evidence="8">
    <location>
        <begin position="45"/>
        <end position="66"/>
    </location>
</feature>
<dbReference type="VEuPathDB" id="FungiDB:Z518_02843"/>
<feature type="transmembrane region" description="Helical" evidence="8">
    <location>
        <begin position="273"/>
        <end position="294"/>
    </location>
</feature>
<organism evidence="10 11">
    <name type="scientific">Rhinocladiella mackenziei CBS 650.93</name>
    <dbReference type="NCBI Taxonomy" id="1442369"/>
    <lineage>
        <taxon>Eukaryota</taxon>
        <taxon>Fungi</taxon>
        <taxon>Dikarya</taxon>
        <taxon>Ascomycota</taxon>
        <taxon>Pezizomycotina</taxon>
        <taxon>Eurotiomycetes</taxon>
        <taxon>Chaetothyriomycetidae</taxon>
        <taxon>Chaetothyriales</taxon>
        <taxon>Herpotrichiellaceae</taxon>
        <taxon>Rhinocladiella</taxon>
    </lineage>
</organism>
<evidence type="ECO:0000256" key="2">
    <source>
        <dbReference type="ARBA" id="ARBA00022448"/>
    </source>
</evidence>
<dbReference type="Gene3D" id="1.20.1740.10">
    <property type="entry name" value="Amino acid/polyamine transporter I"/>
    <property type="match status" value="1"/>
</dbReference>
<evidence type="ECO:0000256" key="1">
    <source>
        <dbReference type="ARBA" id="ARBA00004141"/>
    </source>
</evidence>
<dbReference type="GO" id="GO:0015171">
    <property type="term" value="F:amino acid transmembrane transporter activity"/>
    <property type="evidence" value="ECO:0007669"/>
    <property type="project" value="TreeGrafter"/>
</dbReference>
<evidence type="ECO:0000256" key="5">
    <source>
        <dbReference type="ARBA" id="ARBA00022989"/>
    </source>
</evidence>
<evidence type="ECO:0000313" key="11">
    <source>
        <dbReference type="Proteomes" id="UP000053617"/>
    </source>
</evidence>
<evidence type="ECO:0000256" key="4">
    <source>
        <dbReference type="ARBA" id="ARBA00022970"/>
    </source>
</evidence>
<keyword evidence="2" id="KW-0813">Transport</keyword>
<dbReference type="PIRSF" id="PIRSF006060">
    <property type="entry name" value="AA_transporter"/>
    <property type="match status" value="1"/>
</dbReference>
<gene>
    <name evidence="10" type="ORF">Z518_02843</name>
</gene>